<dbReference type="AlphaFoldDB" id="A0A7J7LXZ1"/>
<comment type="caution">
    <text evidence="1">The sequence shown here is derived from an EMBL/GenBank/DDBJ whole genome shotgun (WGS) entry which is preliminary data.</text>
</comment>
<keyword evidence="2" id="KW-1185">Reference proteome</keyword>
<name>A0A7J7LXZ1_9MAGN</name>
<accession>A0A7J7LXZ1</accession>
<evidence type="ECO:0000313" key="2">
    <source>
        <dbReference type="Proteomes" id="UP000541444"/>
    </source>
</evidence>
<dbReference type="EMBL" id="JACGCM010001902">
    <property type="protein sequence ID" value="KAF6147483.1"/>
    <property type="molecule type" value="Genomic_DNA"/>
</dbReference>
<sequence length="86" mass="9750">MASALTTISFVGSAVVPSNPIMIRSSQILICHLLVQYLQFYSREGDKIQLQKEDVHQKLGQRRSCTLTRMDQLLRSCKLVLTSLQI</sequence>
<dbReference type="Proteomes" id="UP000541444">
    <property type="component" value="Unassembled WGS sequence"/>
</dbReference>
<protein>
    <submittedName>
        <fullName evidence="1">Uncharacterized protein</fullName>
    </submittedName>
</protein>
<gene>
    <name evidence="1" type="ORF">GIB67_021309</name>
</gene>
<proteinExistence type="predicted"/>
<evidence type="ECO:0000313" key="1">
    <source>
        <dbReference type="EMBL" id="KAF6147483.1"/>
    </source>
</evidence>
<reference evidence="1 2" key="1">
    <citation type="journal article" date="2020" name="IScience">
        <title>Genome Sequencing of the Endangered Kingdonia uniflora (Circaeasteraceae, Ranunculales) Reveals Potential Mechanisms of Evolutionary Specialization.</title>
        <authorList>
            <person name="Sun Y."/>
            <person name="Deng T."/>
            <person name="Zhang A."/>
            <person name="Moore M.J."/>
            <person name="Landis J.B."/>
            <person name="Lin N."/>
            <person name="Zhang H."/>
            <person name="Zhang X."/>
            <person name="Huang J."/>
            <person name="Zhang X."/>
            <person name="Sun H."/>
            <person name="Wang H."/>
        </authorList>
    </citation>
    <scope>NUCLEOTIDE SEQUENCE [LARGE SCALE GENOMIC DNA]</scope>
    <source>
        <strain evidence="1">TB1705</strain>
        <tissue evidence="1">Leaf</tissue>
    </source>
</reference>
<organism evidence="1 2">
    <name type="scientific">Kingdonia uniflora</name>
    <dbReference type="NCBI Taxonomy" id="39325"/>
    <lineage>
        <taxon>Eukaryota</taxon>
        <taxon>Viridiplantae</taxon>
        <taxon>Streptophyta</taxon>
        <taxon>Embryophyta</taxon>
        <taxon>Tracheophyta</taxon>
        <taxon>Spermatophyta</taxon>
        <taxon>Magnoliopsida</taxon>
        <taxon>Ranunculales</taxon>
        <taxon>Circaeasteraceae</taxon>
        <taxon>Kingdonia</taxon>
    </lineage>
</organism>